<accession>A0A9D1LPZ1</accession>
<dbReference type="NCBIfam" id="TIGR03798">
    <property type="entry name" value="leader_Nif11"/>
    <property type="match status" value="1"/>
</dbReference>
<sequence>MTDNMKAFLEMIARDAGLAERAVAMSADELRELARTMGMQLTDGDFEQGADEVSDDELTAVAGGYCSMAGGNSCTCSEAGYGKSSKRKFCLCLQGGTGKTITGTQLCQCSAFGSGGSD</sequence>
<comment type="caution">
    <text evidence="1">The sequence shown here is derived from an EMBL/GenBank/DDBJ whole genome shotgun (WGS) entry which is preliminary data.</text>
</comment>
<dbReference type="InterPro" id="IPR022516">
    <property type="entry name" value="CHP03798_Ocin"/>
</dbReference>
<evidence type="ECO:0000313" key="1">
    <source>
        <dbReference type="EMBL" id="HIU45895.1"/>
    </source>
</evidence>
<name>A0A9D1LPZ1_9FIRM</name>
<proteinExistence type="predicted"/>
<reference evidence="1" key="2">
    <citation type="journal article" date="2021" name="PeerJ">
        <title>Extensive microbial diversity within the chicken gut microbiome revealed by metagenomics and culture.</title>
        <authorList>
            <person name="Gilroy R."/>
            <person name="Ravi A."/>
            <person name="Getino M."/>
            <person name="Pursley I."/>
            <person name="Horton D.L."/>
            <person name="Alikhan N.F."/>
            <person name="Baker D."/>
            <person name="Gharbi K."/>
            <person name="Hall N."/>
            <person name="Watson M."/>
            <person name="Adriaenssens E.M."/>
            <person name="Foster-Nyarko E."/>
            <person name="Jarju S."/>
            <person name="Secka A."/>
            <person name="Antonio M."/>
            <person name="Oren A."/>
            <person name="Chaudhuri R.R."/>
            <person name="La Ragione R."/>
            <person name="Hildebrand F."/>
            <person name="Pallen M.J."/>
        </authorList>
    </citation>
    <scope>NUCLEOTIDE SEQUENCE</scope>
    <source>
        <strain evidence="1">ChiSxjej2B14-8506</strain>
    </source>
</reference>
<protein>
    <submittedName>
        <fullName evidence="1">Nif11-like leader peptide family RiPP</fullName>
    </submittedName>
</protein>
<organism evidence="1 2">
    <name type="scientific">Candidatus Fimadaptatus faecigallinarum</name>
    <dbReference type="NCBI Taxonomy" id="2840814"/>
    <lineage>
        <taxon>Bacteria</taxon>
        <taxon>Bacillati</taxon>
        <taxon>Bacillota</taxon>
        <taxon>Clostridia</taxon>
        <taxon>Eubacteriales</taxon>
        <taxon>Candidatus Fimadaptatus</taxon>
    </lineage>
</organism>
<dbReference type="EMBL" id="DVNK01000009">
    <property type="protein sequence ID" value="HIU45895.1"/>
    <property type="molecule type" value="Genomic_DNA"/>
</dbReference>
<gene>
    <name evidence="1" type="ORF">IAC59_01380</name>
</gene>
<evidence type="ECO:0000313" key="2">
    <source>
        <dbReference type="Proteomes" id="UP000824123"/>
    </source>
</evidence>
<dbReference type="AlphaFoldDB" id="A0A9D1LPZ1"/>
<dbReference type="Proteomes" id="UP000824123">
    <property type="component" value="Unassembled WGS sequence"/>
</dbReference>
<reference evidence="1" key="1">
    <citation type="submission" date="2020-10" db="EMBL/GenBank/DDBJ databases">
        <authorList>
            <person name="Gilroy R."/>
        </authorList>
    </citation>
    <scope>NUCLEOTIDE SEQUENCE</scope>
    <source>
        <strain evidence="1">ChiSxjej2B14-8506</strain>
    </source>
</reference>